<feature type="transmembrane region" description="Helical" evidence="6">
    <location>
        <begin position="352"/>
        <end position="372"/>
    </location>
</feature>
<feature type="transmembrane region" description="Helical" evidence="6">
    <location>
        <begin position="313"/>
        <end position="340"/>
    </location>
</feature>
<sequence length="495" mass="53074">MLSVGLPPDPRGFRLQVRRILQASAIMGLSSVVTVGLSALRYKLLALELGPEGIGLLGLFVTTLALGVTLFGMGVGSSGIRQVAASQSDDDGFGAATRAALLRGSWLLGLLAAVAGLLLFPVLRASLFTDAPALFLVGLVVAIAASVVSAGQVGLLNGLGRLPEIAKANSIGAVIGTALTLGLLPAAPQWALAAAFVATPLAVLALTTGYTYQLRAKRTFTWAELWSAFRPMLFFGLAFSVSLLMSNLVQILLRILVNRKLDLENVGYFQAAWTIASVYLGFVITSMAAEYYPRISAIAHDALEVNRQVNAQVRLMLFIATPIIFLLVFLSPVIVAAMYAPEFGRATELLRWQLLGDIVKVASWPVGFLLLAREAKRAFFLSELIWNVSFLLLALVLIGPLGLKGLGLAYGCAYMLYFAAVLLFSAHLTGFKIDRHVWGFIFSALALSLWARSLSTGRGADNLWGWKILIVGLSVAIGVILLIQRKDTPFSTKRL</sequence>
<evidence type="ECO:0000256" key="5">
    <source>
        <dbReference type="ARBA" id="ARBA00023136"/>
    </source>
</evidence>
<feature type="transmembrane region" description="Helical" evidence="6">
    <location>
        <begin position="106"/>
        <end position="127"/>
    </location>
</feature>
<keyword evidence="4 6" id="KW-1133">Transmembrane helix</keyword>
<proteinExistence type="predicted"/>
<dbReference type="InterPro" id="IPR002797">
    <property type="entry name" value="Polysacc_synth"/>
</dbReference>
<evidence type="ECO:0000256" key="1">
    <source>
        <dbReference type="ARBA" id="ARBA00004651"/>
    </source>
</evidence>
<feature type="transmembrane region" description="Helical" evidence="6">
    <location>
        <begin position="233"/>
        <end position="256"/>
    </location>
</feature>
<evidence type="ECO:0000256" key="4">
    <source>
        <dbReference type="ARBA" id="ARBA00022989"/>
    </source>
</evidence>
<dbReference type="Proteomes" id="UP000030634">
    <property type="component" value="Chromosome"/>
</dbReference>
<feature type="transmembrane region" description="Helical" evidence="6">
    <location>
        <begin position="268"/>
        <end position="292"/>
    </location>
</feature>
<feature type="transmembrane region" description="Helical" evidence="6">
    <location>
        <begin position="436"/>
        <end position="452"/>
    </location>
</feature>
<comment type="subcellular location">
    <subcellularLocation>
        <location evidence="1">Cell membrane</location>
        <topology evidence="1">Multi-pass membrane protein</topology>
    </subcellularLocation>
</comment>
<evidence type="ECO:0000256" key="6">
    <source>
        <dbReference type="SAM" id="Phobius"/>
    </source>
</evidence>
<dbReference type="PANTHER" id="PTHR30250:SF11">
    <property type="entry name" value="O-ANTIGEN TRANSPORTER-RELATED"/>
    <property type="match status" value="1"/>
</dbReference>
<dbReference type="EMBL" id="CP010028">
    <property type="protein sequence ID" value="AIZ45837.1"/>
    <property type="molecule type" value="Genomic_DNA"/>
</dbReference>
<accession>A0A0A7KI33</accession>
<keyword evidence="2" id="KW-1003">Cell membrane</keyword>
<gene>
    <name evidence="7" type="ORF">QR90_13300</name>
</gene>
<dbReference type="STRING" id="1182571.QR90_13300"/>
<feature type="transmembrane region" description="Helical" evidence="6">
    <location>
        <begin position="133"/>
        <end position="156"/>
    </location>
</feature>
<feature type="transmembrane region" description="Helical" evidence="6">
    <location>
        <begin position="190"/>
        <end position="212"/>
    </location>
</feature>
<feature type="transmembrane region" description="Helical" evidence="6">
    <location>
        <begin position="408"/>
        <end position="429"/>
    </location>
</feature>
<evidence type="ECO:0008006" key="9">
    <source>
        <dbReference type="Google" id="ProtNLM"/>
    </source>
</evidence>
<dbReference type="InterPro" id="IPR050833">
    <property type="entry name" value="Poly_Biosynth_Transport"/>
</dbReference>
<dbReference type="HOGENOM" id="CLU_042154_2_0_0"/>
<feature type="transmembrane region" description="Helical" evidence="6">
    <location>
        <begin position="464"/>
        <end position="483"/>
    </location>
</feature>
<evidence type="ECO:0000256" key="2">
    <source>
        <dbReference type="ARBA" id="ARBA00022475"/>
    </source>
</evidence>
<dbReference type="Pfam" id="PF01943">
    <property type="entry name" value="Polysacc_synt"/>
    <property type="match status" value="1"/>
</dbReference>
<name>A0A0A7KI33_9DEIO</name>
<keyword evidence="3 6" id="KW-0812">Transmembrane</keyword>
<feature type="transmembrane region" description="Helical" evidence="6">
    <location>
        <begin position="54"/>
        <end position="75"/>
    </location>
</feature>
<evidence type="ECO:0000313" key="8">
    <source>
        <dbReference type="Proteomes" id="UP000030634"/>
    </source>
</evidence>
<feature type="transmembrane region" description="Helical" evidence="6">
    <location>
        <begin position="20"/>
        <end position="42"/>
    </location>
</feature>
<protein>
    <recommendedName>
        <fullName evidence="9">Membrane protein involved in the export of O-antigen and teichoic acid</fullName>
    </recommendedName>
</protein>
<organism evidence="7 8">
    <name type="scientific">Deinococcus radiopugnans</name>
    <dbReference type="NCBI Taxonomy" id="57497"/>
    <lineage>
        <taxon>Bacteria</taxon>
        <taxon>Thermotogati</taxon>
        <taxon>Deinococcota</taxon>
        <taxon>Deinococci</taxon>
        <taxon>Deinococcales</taxon>
        <taxon>Deinococcaceae</taxon>
        <taxon>Deinococcus</taxon>
    </lineage>
</organism>
<evidence type="ECO:0000313" key="7">
    <source>
        <dbReference type="EMBL" id="AIZ45837.1"/>
    </source>
</evidence>
<dbReference type="GO" id="GO:0005886">
    <property type="term" value="C:plasma membrane"/>
    <property type="evidence" value="ECO:0007669"/>
    <property type="project" value="UniProtKB-SubCell"/>
</dbReference>
<dbReference type="AlphaFoldDB" id="A0A0A7KI33"/>
<dbReference type="KEGG" id="dsw:QR90_13300"/>
<evidence type="ECO:0000256" key="3">
    <source>
        <dbReference type="ARBA" id="ARBA00022692"/>
    </source>
</evidence>
<feature type="transmembrane region" description="Helical" evidence="6">
    <location>
        <begin position="384"/>
        <end position="402"/>
    </location>
</feature>
<reference evidence="8" key="1">
    <citation type="submission" date="2014-11" db="EMBL/GenBank/DDBJ databases">
        <title>Hymenobacter sp. DG25B genome submission.</title>
        <authorList>
            <person name="Jung H.-Y."/>
            <person name="Kim M.K."/>
            <person name="Srinivasan S."/>
            <person name="Lim S."/>
        </authorList>
    </citation>
    <scope>NUCLEOTIDE SEQUENCE [LARGE SCALE GENOMIC DNA]</scope>
    <source>
        <strain evidence="8">DY59</strain>
    </source>
</reference>
<dbReference type="PANTHER" id="PTHR30250">
    <property type="entry name" value="PST FAMILY PREDICTED COLANIC ACID TRANSPORTER"/>
    <property type="match status" value="1"/>
</dbReference>
<keyword evidence="5 6" id="KW-0472">Membrane</keyword>